<dbReference type="Proteomes" id="UP000192573">
    <property type="component" value="Unassembled WGS sequence"/>
</dbReference>
<feature type="region of interest" description="Disordered" evidence="1">
    <location>
        <begin position="1"/>
        <end position="21"/>
    </location>
</feature>
<dbReference type="AlphaFoldDB" id="A0A1V8P5X0"/>
<proteinExistence type="predicted"/>
<evidence type="ECO:0000256" key="1">
    <source>
        <dbReference type="SAM" id="MobiDB-lite"/>
    </source>
</evidence>
<evidence type="ECO:0000313" key="2">
    <source>
        <dbReference type="EMBL" id="OQM44102.1"/>
    </source>
</evidence>
<sequence>MNDASNEPVSMTMAQAQLDRNDEIYRRQREMKNELDKLEDLEEVREFDIE</sequence>
<protein>
    <submittedName>
        <fullName evidence="2">Phage tail protein</fullName>
    </submittedName>
</protein>
<gene>
    <name evidence="2" type="ORF">BZK42_04305</name>
</gene>
<evidence type="ECO:0000313" key="3">
    <source>
        <dbReference type="Proteomes" id="UP000192573"/>
    </source>
</evidence>
<comment type="caution">
    <text evidence="2">The sequence shown here is derived from an EMBL/GenBank/DDBJ whole genome shotgun (WGS) entry which is preliminary data.</text>
</comment>
<accession>A0A1V8P5X0</accession>
<organism evidence="2 3">
    <name type="scientific">Citrobacter braakii</name>
    <dbReference type="NCBI Taxonomy" id="57706"/>
    <lineage>
        <taxon>Bacteria</taxon>
        <taxon>Pseudomonadati</taxon>
        <taxon>Pseudomonadota</taxon>
        <taxon>Gammaproteobacteria</taxon>
        <taxon>Enterobacterales</taxon>
        <taxon>Enterobacteriaceae</taxon>
        <taxon>Citrobacter</taxon>
        <taxon>Citrobacter freundii complex</taxon>
    </lineage>
</organism>
<dbReference type="EMBL" id="NAEW01000001">
    <property type="protein sequence ID" value="OQM44102.1"/>
    <property type="molecule type" value="Genomic_DNA"/>
</dbReference>
<reference evidence="2 3" key="1">
    <citation type="submission" date="2017-03" db="EMBL/GenBank/DDBJ databases">
        <authorList>
            <person name="Afonso C.L."/>
            <person name="Miller P.J."/>
            <person name="Scott M.A."/>
            <person name="Spackman E."/>
            <person name="Goraichik I."/>
            <person name="Dimitrov K.M."/>
            <person name="Suarez D.L."/>
            <person name="Swayne D.E."/>
        </authorList>
    </citation>
    <scope>NUCLEOTIDE SEQUENCE [LARGE SCALE GENOMIC DNA]</scope>
    <source>
        <strain evidence="2 3">ATCC 51113</strain>
    </source>
</reference>
<name>A0A1V8P5X0_CITBR</name>
<feature type="compositionally biased region" description="Polar residues" evidence="1">
    <location>
        <begin position="1"/>
        <end position="15"/>
    </location>
</feature>